<feature type="domain" description="EF-hand" evidence="13">
    <location>
        <begin position="109"/>
        <end position="144"/>
    </location>
</feature>
<dbReference type="GO" id="GO:0005509">
    <property type="term" value="F:calcium ion binding"/>
    <property type="evidence" value="ECO:0007669"/>
    <property type="project" value="InterPro"/>
</dbReference>
<comment type="subcellular location">
    <subcellularLocation>
        <location evidence="1">Endoplasmic reticulum lumen</location>
    </subcellularLocation>
</comment>
<dbReference type="SUPFAM" id="SSF47473">
    <property type="entry name" value="EF-hand"/>
    <property type="match status" value="2"/>
</dbReference>
<keyword evidence="2" id="KW-0479">Metal-binding</keyword>
<evidence type="ECO:0000313" key="14">
    <source>
        <dbReference type="EMBL" id="KAK4880536.1"/>
    </source>
</evidence>
<comment type="subunit">
    <text evidence="10">Interacts with PCSK6 (immature form including the propeptide); probably involved in the maturation and the secretion of PCSK6.</text>
</comment>
<keyword evidence="3" id="KW-0732">Signal</keyword>
<reference evidence="15" key="1">
    <citation type="submission" date="2023-01" db="EMBL/GenBank/DDBJ databases">
        <title>Key to firefly adult light organ development and bioluminescence: homeobox transcription factors regulate luciferase expression and transportation to peroxisome.</title>
        <authorList>
            <person name="Fu X."/>
        </authorList>
    </citation>
    <scope>NUCLEOTIDE SEQUENCE [LARGE SCALE GENOMIC DNA]</scope>
</reference>
<keyword evidence="15" id="KW-1185">Reference proteome</keyword>
<protein>
    <recommendedName>
        <fullName evidence="11">Reticulocalbin-3</fullName>
    </recommendedName>
</protein>
<evidence type="ECO:0000256" key="3">
    <source>
        <dbReference type="ARBA" id="ARBA00022729"/>
    </source>
</evidence>
<dbReference type="Gene3D" id="1.10.238.10">
    <property type="entry name" value="EF-hand"/>
    <property type="match status" value="3"/>
</dbReference>
<evidence type="ECO:0000313" key="15">
    <source>
        <dbReference type="Proteomes" id="UP001353858"/>
    </source>
</evidence>
<feature type="domain" description="EF-hand" evidence="13">
    <location>
        <begin position="302"/>
        <end position="337"/>
    </location>
</feature>
<comment type="caution">
    <text evidence="14">The sequence shown here is derived from an EMBL/GenBank/DDBJ whole genome shotgun (WGS) entry which is preliminary data.</text>
</comment>
<evidence type="ECO:0000256" key="8">
    <source>
        <dbReference type="ARBA" id="ARBA00023186"/>
    </source>
</evidence>
<dbReference type="InterPro" id="IPR018247">
    <property type="entry name" value="EF_Hand_1_Ca_BS"/>
</dbReference>
<feature type="compositionally biased region" description="Basic and acidic residues" evidence="12">
    <location>
        <begin position="59"/>
        <end position="86"/>
    </location>
</feature>
<dbReference type="Proteomes" id="UP001353858">
    <property type="component" value="Unassembled WGS sequence"/>
</dbReference>
<feature type="region of interest" description="Disordered" evidence="12">
    <location>
        <begin position="51"/>
        <end position="86"/>
    </location>
</feature>
<keyword evidence="5" id="KW-0256">Endoplasmic reticulum</keyword>
<dbReference type="InterPro" id="IPR002048">
    <property type="entry name" value="EF_hand_dom"/>
</dbReference>
<proteinExistence type="predicted"/>
<feature type="domain" description="EF-hand" evidence="13">
    <location>
        <begin position="192"/>
        <end position="227"/>
    </location>
</feature>
<dbReference type="EMBL" id="JARPUR010000003">
    <property type="protein sequence ID" value="KAK4880536.1"/>
    <property type="molecule type" value="Genomic_DNA"/>
</dbReference>
<dbReference type="SMART" id="SM00054">
    <property type="entry name" value="EFh"/>
    <property type="match status" value="5"/>
</dbReference>
<feature type="domain" description="EF-hand" evidence="13">
    <location>
        <begin position="229"/>
        <end position="264"/>
    </location>
</feature>
<dbReference type="Pfam" id="PF13499">
    <property type="entry name" value="EF-hand_7"/>
    <property type="match status" value="3"/>
</dbReference>
<dbReference type="AlphaFoldDB" id="A0AAN7PHC2"/>
<evidence type="ECO:0000259" key="13">
    <source>
        <dbReference type="PROSITE" id="PS50222"/>
    </source>
</evidence>
<dbReference type="GO" id="GO:0005788">
    <property type="term" value="C:endoplasmic reticulum lumen"/>
    <property type="evidence" value="ECO:0007669"/>
    <property type="project" value="UniProtKB-SubCell"/>
</dbReference>
<organism evidence="14 15">
    <name type="scientific">Aquatica leii</name>
    <dbReference type="NCBI Taxonomy" id="1421715"/>
    <lineage>
        <taxon>Eukaryota</taxon>
        <taxon>Metazoa</taxon>
        <taxon>Ecdysozoa</taxon>
        <taxon>Arthropoda</taxon>
        <taxon>Hexapoda</taxon>
        <taxon>Insecta</taxon>
        <taxon>Pterygota</taxon>
        <taxon>Neoptera</taxon>
        <taxon>Endopterygota</taxon>
        <taxon>Coleoptera</taxon>
        <taxon>Polyphaga</taxon>
        <taxon>Elateriformia</taxon>
        <taxon>Elateroidea</taxon>
        <taxon>Lampyridae</taxon>
        <taxon>Luciolinae</taxon>
        <taxon>Aquatica</taxon>
    </lineage>
</organism>
<evidence type="ECO:0000256" key="2">
    <source>
        <dbReference type="ARBA" id="ARBA00022723"/>
    </source>
</evidence>
<evidence type="ECO:0000256" key="11">
    <source>
        <dbReference type="ARBA" id="ARBA00072696"/>
    </source>
</evidence>
<dbReference type="PROSITE" id="PS50222">
    <property type="entry name" value="EF_HAND_2"/>
    <property type="match status" value="5"/>
</dbReference>
<evidence type="ECO:0000256" key="5">
    <source>
        <dbReference type="ARBA" id="ARBA00022824"/>
    </source>
</evidence>
<keyword evidence="6" id="KW-0106">Calcium</keyword>
<keyword evidence="8" id="KW-0143">Chaperone</keyword>
<evidence type="ECO:0000256" key="10">
    <source>
        <dbReference type="ARBA" id="ARBA00063143"/>
    </source>
</evidence>
<keyword evidence="4" id="KW-0677">Repeat</keyword>
<keyword evidence="7" id="KW-0325">Glycoprotein</keyword>
<feature type="domain" description="EF-hand" evidence="13">
    <location>
        <begin position="145"/>
        <end position="180"/>
    </location>
</feature>
<dbReference type="CDD" id="cd16227">
    <property type="entry name" value="EFh_CREC_RCN2_like"/>
    <property type="match status" value="1"/>
</dbReference>
<accession>A0AAN7PHC2</accession>
<dbReference type="PANTHER" id="PTHR10827:SF95">
    <property type="entry name" value="LD34388P"/>
    <property type="match status" value="1"/>
</dbReference>
<evidence type="ECO:0000256" key="9">
    <source>
        <dbReference type="ARBA" id="ARBA00056975"/>
    </source>
</evidence>
<dbReference type="PANTHER" id="PTHR10827">
    <property type="entry name" value="RETICULOCALBIN"/>
    <property type="match status" value="1"/>
</dbReference>
<evidence type="ECO:0000256" key="7">
    <source>
        <dbReference type="ARBA" id="ARBA00023180"/>
    </source>
</evidence>
<dbReference type="GO" id="GO:0015031">
    <property type="term" value="P:protein transport"/>
    <property type="evidence" value="ECO:0007669"/>
    <property type="project" value="UniProtKB-ARBA"/>
</dbReference>
<name>A0AAN7PHC2_9COLE</name>
<gene>
    <name evidence="14" type="ORF">RN001_008682</name>
</gene>
<dbReference type="PROSITE" id="PS00018">
    <property type="entry name" value="EF_HAND_1"/>
    <property type="match status" value="4"/>
</dbReference>
<evidence type="ECO:0000256" key="6">
    <source>
        <dbReference type="ARBA" id="ARBA00022837"/>
    </source>
</evidence>
<evidence type="ECO:0000256" key="4">
    <source>
        <dbReference type="ARBA" id="ARBA00022737"/>
    </source>
</evidence>
<dbReference type="InterPro" id="IPR011992">
    <property type="entry name" value="EF-hand-dom_pair"/>
</dbReference>
<dbReference type="FunFam" id="1.10.238.10:FF:000104">
    <property type="entry name" value="calumenin isoform X1"/>
    <property type="match status" value="1"/>
</dbReference>
<evidence type="ECO:0000256" key="1">
    <source>
        <dbReference type="ARBA" id="ARBA00004319"/>
    </source>
</evidence>
<evidence type="ECO:0000256" key="12">
    <source>
        <dbReference type="SAM" id="MobiDB-lite"/>
    </source>
</evidence>
<sequence>MPLDGLMPLITATDRVGDVGRSAYLCDLCCGSAMKLQKREADVTRNIQSAVVHSHSSHVNKEREEDGAYSPRDHGHKPETDQHNNEFDHESILGSAKEAEEYDHLPPDEAKRRLRILLKKMDLNGDEQIDKHELKAWILRSFKMLSKEEADEHLEDADDDGDGKVSWAEYLQDTYGSDSNEDSLMLDSDNQVLIRDDKTMWKVADFNGDGVLEGDEWVAFSHPEEHPDMLPHILEQTLRDKDTNKDGSIDFQEFIGDRGQNHDKEWVTAEKDKFDQELDKDGDGKLMGSEILSWVVPSNEEIANEEVEHLFGVSDEDNNGVLSFDEVVEHHDIFVGSEATDYGDHLHNIHHFDDEL</sequence>
<comment type="function">
    <text evidence="9">Probable molecular chaperone assisting protein biosynthesis and transport in the endoplasmic reticulum. Required for the proper biosynthesis and transport of pulmonary surfactant-associated protein A/SP-A, pulmonary surfactant-associated protein D/SP-D and the lipid transporter ABCA3. By regulating both the proper expression and the degradation through the endoplasmic reticulum-associated protein degradation pathway of these proteins plays a crucial role in pulmonary surfactant homeostasis. Has an anti-fibrotic activity by negatively regulating the secretion of type I and type III collagens. This calcium-binding protein also transiently associates with immature PCSK6 and regulates its secretion.</text>
</comment>